<reference evidence="4" key="1">
    <citation type="journal article" date="2011" name="MBio">
        <title>Novel metabolic attributes of the genus Cyanothece, comprising a group of unicellular nitrogen-fixing Cyanobacteria.</title>
        <authorList>
            <person name="Bandyopadhyay A."/>
            <person name="Elvitigala T."/>
            <person name="Welsh E."/>
            <person name="Stockel J."/>
            <person name="Liberton M."/>
            <person name="Min H."/>
            <person name="Sherman L.A."/>
            <person name="Pakrasi H.B."/>
        </authorList>
    </citation>
    <scope>NUCLEOTIDE SEQUENCE [LARGE SCALE GENOMIC DNA]</scope>
    <source>
        <strain evidence="4">PCC 8801</strain>
    </source>
</reference>
<dbReference type="EMBL" id="CP001287">
    <property type="protein sequence ID" value="ACK66676.1"/>
    <property type="molecule type" value="Genomic_DNA"/>
</dbReference>
<keyword evidence="2" id="KW-0812">Transmembrane</keyword>
<evidence type="ECO:0000313" key="3">
    <source>
        <dbReference type="EMBL" id="ACK66676.1"/>
    </source>
</evidence>
<keyword evidence="1" id="KW-0802">TPR repeat</keyword>
<accession>B7K5E3</accession>
<dbReference type="InterPro" id="IPR011990">
    <property type="entry name" value="TPR-like_helical_dom_sf"/>
</dbReference>
<evidence type="ECO:0000256" key="1">
    <source>
        <dbReference type="PROSITE-ProRule" id="PRU00339"/>
    </source>
</evidence>
<dbReference type="STRING" id="41431.PCC8801_2675"/>
<dbReference type="PROSITE" id="PS50005">
    <property type="entry name" value="TPR"/>
    <property type="match status" value="1"/>
</dbReference>
<dbReference type="AlphaFoldDB" id="B7K5E3"/>
<dbReference type="PANTHER" id="PTHR45588:SF1">
    <property type="entry name" value="WW DOMAIN-CONTAINING PROTEIN"/>
    <property type="match status" value="1"/>
</dbReference>
<dbReference type="SUPFAM" id="SSF48452">
    <property type="entry name" value="TPR-like"/>
    <property type="match status" value="1"/>
</dbReference>
<dbReference type="SMART" id="SM00028">
    <property type="entry name" value="TPR"/>
    <property type="match status" value="3"/>
</dbReference>
<feature type="transmembrane region" description="Helical" evidence="2">
    <location>
        <begin position="22"/>
        <end position="45"/>
    </location>
</feature>
<evidence type="ECO:0000256" key="2">
    <source>
        <dbReference type="SAM" id="Phobius"/>
    </source>
</evidence>
<dbReference type="eggNOG" id="COG0457">
    <property type="taxonomic scope" value="Bacteria"/>
</dbReference>
<dbReference type="Proteomes" id="UP000008204">
    <property type="component" value="Chromosome"/>
</dbReference>
<dbReference type="HOGENOM" id="CLU_011527_1_0_3"/>
<name>B7K5E3_RIPO1</name>
<keyword evidence="4" id="KW-1185">Reference proteome</keyword>
<feature type="repeat" description="TPR" evidence="1">
    <location>
        <begin position="499"/>
        <end position="532"/>
    </location>
</feature>
<dbReference type="InterPro" id="IPR019734">
    <property type="entry name" value="TPR_rpt"/>
</dbReference>
<keyword evidence="2" id="KW-1133">Transmembrane helix</keyword>
<dbReference type="KEGG" id="cyp:PCC8801_2675"/>
<dbReference type="Gene3D" id="1.25.40.10">
    <property type="entry name" value="Tetratricopeptide repeat domain"/>
    <property type="match status" value="2"/>
</dbReference>
<organism evidence="3 4">
    <name type="scientific">Rippkaea orientalis (strain PCC 8801 / RF-1)</name>
    <name type="common">Cyanothece sp. (strain PCC 8801)</name>
    <dbReference type="NCBI Taxonomy" id="41431"/>
    <lineage>
        <taxon>Bacteria</taxon>
        <taxon>Bacillati</taxon>
        <taxon>Cyanobacteriota</taxon>
        <taxon>Cyanophyceae</taxon>
        <taxon>Oscillatoriophycideae</taxon>
        <taxon>Chroococcales</taxon>
        <taxon>Aphanothecaceae</taxon>
        <taxon>Rippkaea</taxon>
        <taxon>Rippkaea orientalis</taxon>
    </lineage>
</organism>
<protein>
    <submittedName>
        <fullName evidence="3">Tetratricopeptide TPR_2 repeat protein</fullName>
    </submittedName>
</protein>
<gene>
    <name evidence="3" type="ordered locus">PCC8801_2675</name>
</gene>
<dbReference type="OrthoDB" id="9778494at2"/>
<dbReference type="PANTHER" id="PTHR45588">
    <property type="entry name" value="TPR DOMAIN-CONTAINING PROTEIN"/>
    <property type="match status" value="1"/>
</dbReference>
<evidence type="ECO:0000313" key="4">
    <source>
        <dbReference type="Proteomes" id="UP000008204"/>
    </source>
</evidence>
<sequence>MIGLKPSLQTGKNLQMNRQHKISIIGFLVGLGLILISGLLSPFILHHSVSASSGQEKVKLIENLGNYHYPISTTSDLAQKYFDQGLILSYGFNHAEAALAFEQASQIDPNCAMCYWGLAYVQGPNINAPMADDQVGKAWEALQKAIALSPKTSKREQAYIQALTPRYSEKPLADRSSLDLAYAQAMKQLVQAYPNDLDAATLYAEAIMDTMPWDYWQDNGELKPEAKPMLDTLESVLNRDSKHPGALHLYIHATEKERPQLAEKAADTLLDLVPASGHLVHMPSHIYIRVGRYQDAVIANQKAIAADNNYLASSKDKTLYTIAYVPHNKHFLWFGALMSGQSKLAMEAAKQTAEVDQNLLYNPDLTGILQHFSSIPLYTEVRFEKWDDILATPAPENTLKYAKGVWHYATGMALVAKGKKAEASQELTQLQTLIADPELENLSIWGFNSTASVLNIAAEVLSGALATADQDYPTAIKHYQNAIALEDKLVYTEPPDWYSPTHNLLGNILLKANRLQEAEKAFRDDLVLYPNNGWSLYGLSQSLEAQGKLSEAKTVEKQYEQAWQYADLRLTP</sequence>
<keyword evidence="2" id="KW-0472">Membrane</keyword>
<proteinExistence type="predicted"/>